<dbReference type="RefSeq" id="WP_103242487.1">
    <property type="nucleotide sequence ID" value="NZ_JANJZD010000023.1"/>
</dbReference>
<dbReference type="PROSITE" id="PS51819">
    <property type="entry name" value="VOC"/>
    <property type="match status" value="1"/>
</dbReference>
<evidence type="ECO:0000259" key="1">
    <source>
        <dbReference type="PROSITE" id="PS51819"/>
    </source>
</evidence>
<dbReference type="PANTHER" id="PTHR33993">
    <property type="entry name" value="GLYOXALASE-RELATED"/>
    <property type="match status" value="1"/>
</dbReference>
<dbReference type="Proteomes" id="UP000236311">
    <property type="component" value="Unassembled WGS sequence"/>
</dbReference>
<protein>
    <submittedName>
        <fullName evidence="2">Glyoxalase-like domain protein</fullName>
    </submittedName>
</protein>
<proteinExistence type="predicted"/>
<dbReference type="InterPro" id="IPR037523">
    <property type="entry name" value="VOC_core"/>
</dbReference>
<dbReference type="InterPro" id="IPR052164">
    <property type="entry name" value="Anthracycline_SecMetBiosynth"/>
</dbReference>
<evidence type="ECO:0000313" key="3">
    <source>
        <dbReference type="Proteomes" id="UP000236311"/>
    </source>
</evidence>
<accession>A0A2K4ZPY8</accession>
<reference evidence="2 3" key="1">
    <citation type="submission" date="2018-01" db="EMBL/GenBank/DDBJ databases">
        <authorList>
            <person name="Gaut B.S."/>
            <person name="Morton B.R."/>
            <person name="Clegg M.T."/>
            <person name="Duvall M.R."/>
        </authorList>
    </citation>
    <scope>NUCLEOTIDE SEQUENCE [LARGE SCALE GENOMIC DNA]</scope>
    <source>
        <strain evidence="2">GP69</strain>
    </source>
</reference>
<dbReference type="InterPro" id="IPR004360">
    <property type="entry name" value="Glyas_Fos-R_dOase_dom"/>
</dbReference>
<dbReference type="SUPFAM" id="SSF54593">
    <property type="entry name" value="Glyoxalase/Bleomycin resistance protein/Dihydroxybiphenyl dioxygenase"/>
    <property type="match status" value="1"/>
</dbReference>
<sequence length="117" mass="13456">MKIGEVGLLTNDVPRLAAFYKQLLEIENDSNDETHQFIITEETTLTIYNDGTEKNNQNQNICLAFTVDDIEKEYEKVLAMGVKIIEGPTKRPWGAINMSFYDPDNNMIFFRSFPKNS</sequence>
<organism evidence="2 3">
    <name type="scientific">Acetatifactor muris</name>
    <dbReference type="NCBI Taxonomy" id="879566"/>
    <lineage>
        <taxon>Bacteria</taxon>
        <taxon>Bacillati</taxon>
        <taxon>Bacillota</taxon>
        <taxon>Clostridia</taxon>
        <taxon>Lachnospirales</taxon>
        <taxon>Lachnospiraceae</taxon>
        <taxon>Acetatifactor</taxon>
    </lineage>
</organism>
<feature type="domain" description="VOC" evidence="1">
    <location>
        <begin position="2"/>
        <end position="113"/>
    </location>
</feature>
<gene>
    <name evidence="2" type="ORF">AMURIS_05319</name>
</gene>
<keyword evidence="3" id="KW-1185">Reference proteome</keyword>
<dbReference type="PANTHER" id="PTHR33993:SF14">
    <property type="entry name" value="GB|AAF24581.1"/>
    <property type="match status" value="1"/>
</dbReference>
<dbReference type="Pfam" id="PF00903">
    <property type="entry name" value="Glyoxalase"/>
    <property type="match status" value="1"/>
</dbReference>
<dbReference type="OrthoDB" id="9815599at2"/>
<dbReference type="AlphaFoldDB" id="A0A2K4ZPY8"/>
<dbReference type="EMBL" id="OFSM01000055">
    <property type="protein sequence ID" value="SOY32554.1"/>
    <property type="molecule type" value="Genomic_DNA"/>
</dbReference>
<dbReference type="Gene3D" id="3.10.180.10">
    <property type="entry name" value="2,3-Dihydroxybiphenyl 1,2-Dioxygenase, domain 1"/>
    <property type="match status" value="1"/>
</dbReference>
<dbReference type="InterPro" id="IPR029068">
    <property type="entry name" value="Glyas_Bleomycin-R_OHBP_Dase"/>
</dbReference>
<name>A0A2K4ZPY8_9FIRM</name>
<evidence type="ECO:0000313" key="2">
    <source>
        <dbReference type="EMBL" id="SOY32554.1"/>
    </source>
</evidence>